<dbReference type="Pfam" id="PF00172">
    <property type="entry name" value="Zn_clus"/>
    <property type="match status" value="1"/>
</dbReference>
<dbReference type="InterPro" id="IPR001138">
    <property type="entry name" value="Zn2Cys6_DnaBD"/>
</dbReference>
<keyword evidence="4" id="KW-0238">DNA-binding</keyword>
<dbReference type="GO" id="GO:0008270">
    <property type="term" value="F:zinc ion binding"/>
    <property type="evidence" value="ECO:0007669"/>
    <property type="project" value="InterPro"/>
</dbReference>
<feature type="transmembrane region" description="Helical" evidence="7">
    <location>
        <begin position="441"/>
        <end position="462"/>
    </location>
</feature>
<keyword evidence="3" id="KW-0805">Transcription regulation</keyword>
<evidence type="ECO:0000256" key="6">
    <source>
        <dbReference type="ARBA" id="ARBA00023242"/>
    </source>
</evidence>
<keyword evidence="2" id="KW-0862">Zinc</keyword>
<proteinExistence type="predicted"/>
<dbReference type="CDD" id="cd00067">
    <property type="entry name" value="GAL4"/>
    <property type="match status" value="1"/>
</dbReference>
<keyword evidence="1" id="KW-0479">Metal-binding</keyword>
<evidence type="ECO:0000256" key="2">
    <source>
        <dbReference type="ARBA" id="ARBA00022833"/>
    </source>
</evidence>
<reference evidence="9 10" key="1">
    <citation type="submission" date="2021-02" db="EMBL/GenBank/DDBJ databases">
        <title>Genome assembly of Pseudopithomyces chartarum.</title>
        <authorList>
            <person name="Jauregui R."/>
            <person name="Singh J."/>
            <person name="Voisey C."/>
        </authorList>
    </citation>
    <scope>NUCLEOTIDE SEQUENCE [LARGE SCALE GENOMIC DNA]</scope>
    <source>
        <strain evidence="9 10">AGR01</strain>
    </source>
</reference>
<dbReference type="EMBL" id="WVTA01000003">
    <property type="protein sequence ID" value="KAK3214758.1"/>
    <property type="molecule type" value="Genomic_DNA"/>
</dbReference>
<keyword evidence="7" id="KW-0472">Membrane</keyword>
<dbReference type="PROSITE" id="PS00463">
    <property type="entry name" value="ZN2_CY6_FUNGAL_1"/>
    <property type="match status" value="1"/>
</dbReference>
<evidence type="ECO:0000256" key="7">
    <source>
        <dbReference type="SAM" id="Phobius"/>
    </source>
</evidence>
<keyword evidence="6" id="KW-0539">Nucleus</keyword>
<dbReference type="InterPro" id="IPR021858">
    <property type="entry name" value="Fun_TF"/>
</dbReference>
<keyword evidence="7" id="KW-1133">Transmembrane helix</keyword>
<dbReference type="GO" id="GO:0000981">
    <property type="term" value="F:DNA-binding transcription factor activity, RNA polymerase II-specific"/>
    <property type="evidence" value="ECO:0007669"/>
    <property type="project" value="InterPro"/>
</dbReference>
<dbReference type="Gene3D" id="4.10.240.10">
    <property type="entry name" value="Zn(2)-C6 fungal-type DNA-binding domain"/>
    <property type="match status" value="1"/>
</dbReference>
<evidence type="ECO:0000259" key="8">
    <source>
        <dbReference type="PROSITE" id="PS50048"/>
    </source>
</evidence>
<dbReference type="PRINTS" id="PR00755">
    <property type="entry name" value="AFLATOXINBRP"/>
</dbReference>
<dbReference type="AlphaFoldDB" id="A0AAN6M2T7"/>
<keyword evidence="10" id="KW-1185">Reference proteome</keyword>
<evidence type="ECO:0000256" key="3">
    <source>
        <dbReference type="ARBA" id="ARBA00023015"/>
    </source>
</evidence>
<evidence type="ECO:0000313" key="10">
    <source>
        <dbReference type="Proteomes" id="UP001280581"/>
    </source>
</evidence>
<comment type="caution">
    <text evidence="9">The sequence shown here is derived from an EMBL/GenBank/DDBJ whole genome shotgun (WGS) entry which is preliminary data.</text>
</comment>
<dbReference type="PROSITE" id="PS50048">
    <property type="entry name" value="ZN2_CY6_FUNGAL_2"/>
    <property type="match status" value="1"/>
</dbReference>
<dbReference type="Pfam" id="PF11951">
    <property type="entry name" value="Fungal_trans_2"/>
    <property type="match status" value="1"/>
</dbReference>
<dbReference type="InterPro" id="IPR036864">
    <property type="entry name" value="Zn2-C6_fun-type_DNA-bd_sf"/>
</dbReference>
<sequence length="553" mass="63312">MPPSAIQGERTSQHKSRNGCITCKQKRVKCNEGHPRCLRCIDTGITCRYVTNTPQVTKIAPATIGGRKAKRVLLPKREEALLGLTSFRPSATLLGETDVENRYLRYFQQETTSGFQSAWDWSVWNRLMLQASHQEAFIRDAVIAIGALHKSLRTASSTGSDQEHTDQLAQLQRQFAYRTYGRALKRIQQAIDEGSDPQDALMACLLIVCFESHSGDRYKAMLHAQHGLRIYHQMKNRPYQVEDEIVDAFHNLDIQISTCHDGRTIETHKQLLDQDNVLAASMPLAFTNLQEAKRYWQIVMRRCCHFIPAAGNHVASGSYARPFKTQNPGGVVVSAGSNIWSLCPKFDFKIQIQQAGYYDEVERWITAFEPMLRRIRRGANNSVRDYATATMLQIQALNTKIILAGMVYVSEMDFDDHYEDFASIIKLSHDIVRIRNAGSPISYFSGLFTLDLGIVVPLFTLLMKCRSRVFRYQALEILKDWHVEGWWDPQLIYAMCKCLIDVEEEGMVGEEIPEESRVILTSKCHAPPERRLLVQFMRRGKSGLEWVERWAEW</sequence>
<accession>A0AAN6M2T7</accession>
<protein>
    <recommendedName>
        <fullName evidence="8">Zn(2)-C6 fungal-type domain-containing protein</fullName>
    </recommendedName>
</protein>
<dbReference type="SMART" id="SM00066">
    <property type="entry name" value="GAL4"/>
    <property type="match status" value="1"/>
</dbReference>
<dbReference type="Proteomes" id="UP001280581">
    <property type="component" value="Unassembled WGS sequence"/>
</dbReference>
<evidence type="ECO:0000256" key="4">
    <source>
        <dbReference type="ARBA" id="ARBA00023125"/>
    </source>
</evidence>
<feature type="domain" description="Zn(2)-C6 fungal-type" evidence="8">
    <location>
        <begin position="19"/>
        <end position="49"/>
    </location>
</feature>
<keyword evidence="5" id="KW-0804">Transcription</keyword>
<dbReference type="GO" id="GO:0003677">
    <property type="term" value="F:DNA binding"/>
    <property type="evidence" value="ECO:0007669"/>
    <property type="project" value="UniProtKB-KW"/>
</dbReference>
<organism evidence="9 10">
    <name type="scientific">Pseudopithomyces chartarum</name>
    <dbReference type="NCBI Taxonomy" id="1892770"/>
    <lineage>
        <taxon>Eukaryota</taxon>
        <taxon>Fungi</taxon>
        <taxon>Dikarya</taxon>
        <taxon>Ascomycota</taxon>
        <taxon>Pezizomycotina</taxon>
        <taxon>Dothideomycetes</taxon>
        <taxon>Pleosporomycetidae</taxon>
        <taxon>Pleosporales</taxon>
        <taxon>Massarineae</taxon>
        <taxon>Didymosphaeriaceae</taxon>
        <taxon>Pseudopithomyces</taxon>
    </lineage>
</organism>
<evidence type="ECO:0000256" key="1">
    <source>
        <dbReference type="ARBA" id="ARBA00022723"/>
    </source>
</evidence>
<gene>
    <name evidence="9" type="ORF">GRF29_19g1177605</name>
</gene>
<dbReference type="InterPro" id="IPR052360">
    <property type="entry name" value="Transcr_Regulatory_Proteins"/>
</dbReference>
<dbReference type="PANTHER" id="PTHR36206:SF4">
    <property type="entry name" value="HYPOTHETICAL CONSERVED PROTEIN (EUROFUNG)-RELATED"/>
    <property type="match status" value="1"/>
</dbReference>
<keyword evidence="7" id="KW-0812">Transmembrane</keyword>
<evidence type="ECO:0000313" key="9">
    <source>
        <dbReference type="EMBL" id="KAK3214758.1"/>
    </source>
</evidence>
<dbReference type="PANTHER" id="PTHR36206">
    <property type="entry name" value="ASPERCRYPTIN BIOSYNTHESIS CLUSTER-SPECIFIC TRANSCRIPTION REGULATOR ATNN-RELATED"/>
    <property type="match status" value="1"/>
</dbReference>
<dbReference type="SUPFAM" id="SSF57701">
    <property type="entry name" value="Zn2/Cys6 DNA-binding domain"/>
    <property type="match status" value="1"/>
</dbReference>
<name>A0AAN6M2T7_9PLEO</name>
<evidence type="ECO:0000256" key="5">
    <source>
        <dbReference type="ARBA" id="ARBA00023163"/>
    </source>
</evidence>